<feature type="chain" id="PRO_5047535754" description="Lipoprotein" evidence="1">
    <location>
        <begin position="27"/>
        <end position="264"/>
    </location>
</feature>
<comment type="caution">
    <text evidence="2">The sequence shown here is derived from an EMBL/GenBank/DDBJ whole genome shotgun (WGS) entry which is preliminary data.</text>
</comment>
<dbReference type="PROSITE" id="PS51257">
    <property type="entry name" value="PROKAR_LIPOPROTEIN"/>
    <property type="match status" value="1"/>
</dbReference>
<evidence type="ECO:0000313" key="2">
    <source>
        <dbReference type="EMBL" id="MEK8032413.1"/>
    </source>
</evidence>
<evidence type="ECO:0000313" key="3">
    <source>
        <dbReference type="Proteomes" id="UP001371218"/>
    </source>
</evidence>
<keyword evidence="3" id="KW-1185">Reference proteome</keyword>
<dbReference type="Proteomes" id="UP001371218">
    <property type="component" value="Unassembled WGS sequence"/>
</dbReference>
<gene>
    <name evidence="2" type="ORF">AACH06_16425</name>
</gene>
<proteinExistence type="predicted"/>
<evidence type="ECO:0008006" key="4">
    <source>
        <dbReference type="Google" id="ProtNLM"/>
    </source>
</evidence>
<keyword evidence="1" id="KW-0732">Signal</keyword>
<sequence length="264" mass="27541">MQTRESSSRLTWRWLAVASVASLMLAGCGGGGDDEGGDDTTGLVPTAPTLGATLYNDATVLRPLVDGASWSYAGVNADGVAYTNVVTHEGVSSGVEETASDTFDAGEGSVHVIASNGSIIQPDPIDVNEDGIPDIASAVELRSPVRVNDQFVALDKRLSNMVPDIDGDGRGEALDLATYARVIGNEDVVLSGLPTMTAVRIDRITAARVVLSKDGSKLPTVTSTISTWYAPSIGIIRRRLDAPAESGVGRDVTDERITGWSGLP</sequence>
<dbReference type="EMBL" id="JBBUTG010000010">
    <property type="protein sequence ID" value="MEK8032413.1"/>
    <property type="molecule type" value="Genomic_DNA"/>
</dbReference>
<evidence type="ECO:0000256" key="1">
    <source>
        <dbReference type="SAM" id="SignalP"/>
    </source>
</evidence>
<organism evidence="2 3">
    <name type="scientific">Ideonella lacteola</name>
    <dbReference type="NCBI Taxonomy" id="2984193"/>
    <lineage>
        <taxon>Bacteria</taxon>
        <taxon>Pseudomonadati</taxon>
        <taxon>Pseudomonadota</taxon>
        <taxon>Betaproteobacteria</taxon>
        <taxon>Burkholderiales</taxon>
        <taxon>Sphaerotilaceae</taxon>
        <taxon>Ideonella</taxon>
    </lineage>
</organism>
<dbReference type="RefSeq" id="WP_341426824.1">
    <property type="nucleotide sequence ID" value="NZ_JBBUTG010000010.1"/>
</dbReference>
<protein>
    <recommendedName>
        <fullName evidence="4">Lipoprotein</fullName>
    </recommendedName>
</protein>
<reference evidence="2 3" key="1">
    <citation type="submission" date="2024-04" db="EMBL/GenBank/DDBJ databases">
        <title>Novel species of the genus Ideonella isolated from streams.</title>
        <authorList>
            <person name="Lu H."/>
        </authorList>
    </citation>
    <scope>NUCLEOTIDE SEQUENCE [LARGE SCALE GENOMIC DNA]</scope>
    <source>
        <strain evidence="2 3">DXS29W</strain>
    </source>
</reference>
<feature type="signal peptide" evidence="1">
    <location>
        <begin position="1"/>
        <end position="26"/>
    </location>
</feature>
<name>A0ABU9BVC7_9BURK</name>
<accession>A0ABU9BVC7</accession>